<evidence type="ECO:0000313" key="2">
    <source>
        <dbReference type="Proteomes" id="UP000612349"/>
    </source>
</evidence>
<dbReference type="OrthoDB" id="4602230at2"/>
<dbReference type="Proteomes" id="UP000612349">
    <property type="component" value="Unassembled WGS sequence"/>
</dbReference>
<proteinExistence type="predicted"/>
<sequence length="434" mass="48367">MKSTCADMGPAAMTEVTCDHTGTAFPVGYDMLQSGGAPELTRLFHAIGTLEPENRVERITRWEEFFGGGMGRKIVIDVEYAQPTDRPTRLFAKFTREMGDPLQALFSPVMDPEVRFALLSRRSDFPLIVPECMFAGYSAEYLTGLLITGRVPYGENGVLPVMEKAVDHEYGELLPVYEAQTRAMAKLAGFHRAGRFGGEVTETFPFDRTNEALLKVIPFGSEELDAKLDRLHRFAARAPQLLPDGLSDPAFLDSFARGARMVLRKERAIWHAIYAHDDAIALIHWNMNPDNAWFWRDATGEMQSGQLDWGGVGQGNLAQGYYGMYCAAETDFIARHDAALQDLLLSEYARGGGPALDPARFDRDISLAIAVLGSAWMLDAPALIEAEIPDFETLKGRDDPRLRALFIPRAQLQLMRLFLSEWRRKDIGAIVDAI</sequence>
<dbReference type="AlphaFoldDB" id="A0A917DZC9"/>
<accession>A0A917DZC9</accession>
<gene>
    <name evidence="1" type="ORF">GCM10010990_38370</name>
</gene>
<keyword evidence="2" id="KW-1185">Reference proteome</keyword>
<organism evidence="1 2">
    <name type="scientific">Croceicoccus mobilis</name>
    <dbReference type="NCBI Taxonomy" id="1703339"/>
    <lineage>
        <taxon>Bacteria</taxon>
        <taxon>Pseudomonadati</taxon>
        <taxon>Pseudomonadota</taxon>
        <taxon>Alphaproteobacteria</taxon>
        <taxon>Sphingomonadales</taxon>
        <taxon>Erythrobacteraceae</taxon>
        <taxon>Croceicoccus</taxon>
    </lineage>
</organism>
<dbReference type="RefSeq" id="WP_156521918.1">
    <property type="nucleotide sequence ID" value="NZ_BMIP01000017.1"/>
</dbReference>
<evidence type="ECO:0000313" key="1">
    <source>
        <dbReference type="EMBL" id="GGD84652.1"/>
    </source>
</evidence>
<reference evidence="1" key="1">
    <citation type="journal article" date="2014" name="Int. J. Syst. Evol. Microbiol.">
        <title>Complete genome sequence of Corynebacterium casei LMG S-19264T (=DSM 44701T), isolated from a smear-ripened cheese.</title>
        <authorList>
            <consortium name="US DOE Joint Genome Institute (JGI-PGF)"/>
            <person name="Walter F."/>
            <person name="Albersmeier A."/>
            <person name="Kalinowski J."/>
            <person name="Ruckert C."/>
        </authorList>
    </citation>
    <scope>NUCLEOTIDE SEQUENCE</scope>
    <source>
        <strain evidence="1">CGMCC 1.15360</strain>
    </source>
</reference>
<name>A0A917DZC9_9SPHN</name>
<reference evidence="1" key="2">
    <citation type="submission" date="2020-09" db="EMBL/GenBank/DDBJ databases">
        <authorList>
            <person name="Sun Q."/>
            <person name="Zhou Y."/>
        </authorList>
    </citation>
    <scope>NUCLEOTIDE SEQUENCE</scope>
    <source>
        <strain evidence="1">CGMCC 1.15360</strain>
    </source>
</reference>
<comment type="caution">
    <text evidence="1">The sequence shown here is derived from an EMBL/GenBank/DDBJ whole genome shotgun (WGS) entry which is preliminary data.</text>
</comment>
<dbReference type="EMBL" id="BMIP01000017">
    <property type="protein sequence ID" value="GGD84652.1"/>
    <property type="molecule type" value="Genomic_DNA"/>
</dbReference>
<protein>
    <submittedName>
        <fullName evidence="1">Uncharacterized protein</fullName>
    </submittedName>
</protein>